<dbReference type="Pfam" id="PF12728">
    <property type="entry name" value="HTH_17"/>
    <property type="match status" value="1"/>
</dbReference>
<dbReference type="InterPro" id="IPR010093">
    <property type="entry name" value="SinI_DNA-bd"/>
</dbReference>
<dbReference type="EMBL" id="LHUR01000036">
    <property type="protein sequence ID" value="KOA18626.1"/>
    <property type="molecule type" value="Genomic_DNA"/>
</dbReference>
<dbReference type="STRING" id="36844.SAMN04488501_11047"/>
<dbReference type="InterPro" id="IPR041657">
    <property type="entry name" value="HTH_17"/>
</dbReference>
<proteinExistence type="predicted"/>
<dbReference type="Proteomes" id="UP000037043">
    <property type="component" value="Unassembled WGS sequence"/>
</dbReference>
<feature type="domain" description="PBP" evidence="1">
    <location>
        <begin position="112"/>
        <end position="302"/>
    </location>
</feature>
<organism evidence="3 4">
    <name type="scientific">Clostridium homopropionicum DSM 5847</name>
    <dbReference type="NCBI Taxonomy" id="1121318"/>
    <lineage>
        <taxon>Bacteria</taxon>
        <taxon>Bacillati</taxon>
        <taxon>Bacillota</taxon>
        <taxon>Clostridia</taxon>
        <taxon>Eubacteriales</taxon>
        <taxon>Clostridiaceae</taxon>
        <taxon>Clostridium</taxon>
    </lineage>
</organism>
<evidence type="ECO:0000313" key="4">
    <source>
        <dbReference type="Proteomes" id="UP000037043"/>
    </source>
</evidence>
<sequence>MNNNTTLTPQEVADILKIAKNTVYELVKRGELNSYKVGRKLRIDLQDVENYKTKSKNKTVHINSVVDPVITTTKIENPIISPMPRTIMAEDIKYSKGFVICGQDIILDILSSHLEHKLNGIPALRSYVGSYNGLYALYQGTAQLATTHLWDGDTGKYNIPYVRRMLPGVPSVIIRLVSRMQGFYVKKGNPKGITDWKDLLRSDISIINREKGSGTRVLLDERLRLMGVFGSSIQGYSRESFSHFAVASTVARGGADLSLGIEKIALQVQGIDFIPMQEEQYDLVIKKEDIEKPEFETVLKIINSKEFKMELQGIGSYNITETGKVISEI</sequence>
<comment type="caution">
    <text evidence="3">The sequence shown here is derived from an EMBL/GenBank/DDBJ whole genome shotgun (WGS) entry which is preliminary data.</text>
</comment>
<dbReference type="Gene3D" id="3.40.190.10">
    <property type="entry name" value="Periplasmic binding protein-like II"/>
    <property type="match status" value="1"/>
</dbReference>
<gene>
    <name evidence="3" type="ORF">CLHOM_29100</name>
</gene>
<dbReference type="InterPro" id="IPR024370">
    <property type="entry name" value="PBP_domain"/>
</dbReference>
<evidence type="ECO:0000259" key="2">
    <source>
        <dbReference type="Pfam" id="PF12728"/>
    </source>
</evidence>
<dbReference type="AlphaFoldDB" id="A0A0L6Z6P1"/>
<dbReference type="RefSeq" id="WP_052222378.1">
    <property type="nucleotide sequence ID" value="NZ_LHUR01000036.1"/>
</dbReference>
<keyword evidence="4" id="KW-1185">Reference proteome</keyword>
<dbReference type="NCBIfam" id="TIGR01764">
    <property type="entry name" value="excise"/>
    <property type="match status" value="1"/>
</dbReference>
<dbReference type="PANTHER" id="PTHR38431:SF1">
    <property type="entry name" value="BLL2305 PROTEIN"/>
    <property type="match status" value="1"/>
</dbReference>
<evidence type="ECO:0000259" key="1">
    <source>
        <dbReference type="Pfam" id="PF12727"/>
    </source>
</evidence>
<dbReference type="PANTHER" id="PTHR38431">
    <property type="entry name" value="BLL2305 PROTEIN"/>
    <property type="match status" value="1"/>
</dbReference>
<evidence type="ECO:0000313" key="3">
    <source>
        <dbReference type="EMBL" id="KOA18626.1"/>
    </source>
</evidence>
<name>A0A0L6Z6P1_9CLOT</name>
<dbReference type="SUPFAM" id="SSF53850">
    <property type="entry name" value="Periplasmic binding protein-like II"/>
    <property type="match status" value="1"/>
</dbReference>
<protein>
    <submittedName>
        <fullName evidence="3">PBP superfamily domain protein</fullName>
    </submittedName>
</protein>
<feature type="domain" description="Helix-turn-helix" evidence="2">
    <location>
        <begin position="7"/>
        <end position="54"/>
    </location>
</feature>
<dbReference type="GO" id="GO:0003677">
    <property type="term" value="F:DNA binding"/>
    <property type="evidence" value="ECO:0007669"/>
    <property type="project" value="InterPro"/>
</dbReference>
<dbReference type="Pfam" id="PF12727">
    <property type="entry name" value="PBP_like"/>
    <property type="match status" value="1"/>
</dbReference>
<dbReference type="PATRIC" id="fig|1121318.3.peg.2920"/>
<reference evidence="4" key="1">
    <citation type="submission" date="2015-08" db="EMBL/GenBank/DDBJ databases">
        <title>Genome sequence of the strict anaerobe Clostridium homopropionicum LuHBu1 (DSM 5847T).</title>
        <authorList>
            <person name="Poehlein A."/>
            <person name="Beck M."/>
            <person name="Schiel-Bengelsdorf B."/>
            <person name="Bengelsdorf F.R."/>
            <person name="Daniel R."/>
            <person name="Duerre P."/>
        </authorList>
    </citation>
    <scope>NUCLEOTIDE SEQUENCE [LARGE SCALE GENOMIC DNA]</scope>
    <source>
        <strain evidence="4">DSM 5847</strain>
    </source>
</reference>
<accession>A0A0L6Z6P1</accession>